<dbReference type="InterPro" id="IPR018253">
    <property type="entry name" value="DnaJ_domain_CS"/>
</dbReference>
<reference evidence="6" key="1">
    <citation type="submission" date="2016-11" db="UniProtKB">
        <authorList>
            <consortium name="WormBaseParasite"/>
        </authorList>
    </citation>
    <scope>IDENTIFICATION</scope>
</reference>
<dbReference type="SMART" id="SM00271">
    <property type="entry name" value="DnaJ"/>
    <property type="match status" value="1"/>
</dbReference>
<organism evidence="5 6">
    <name type="scientific">Steinernema glaseri</name>
    <dbReference type="NCBI Taxonomy" id="37863"/>
    <lineage>
        <taxon>Eukaryota</taxon>
        <taxon>Metazoa</taxon>
        <taxon>Ecdysozoa</taxon>
        <taxon>Nematoda</taxon>
        <taxon>Chromadorea</taxon>
        <taxon>Rhabditida</taxon>
        <taxon>Tylenchina</taxon>
        <taxon>Panagrolaimomorpha</taxon>
        <taxon>Strongyloidoidea</taxon>
        <taxon>Steinernematidae</taxon>
        <taxon>Steinernema</taxon>
    </lineage>
</organism>
<proteinExistence type="predicted"/>
<dbReference type="AlphaFoldDB" id="A0A1I8A8S4"/>
<feature type="chain" id="PRO_5009314419" evidence="3">
    <location>
        <begin position="19"/>
        <end position="675"/>
    </location>
</feature>
<keyword evidence="5" id="KW-1185">Reference proteome</keyword>
<feature type="compositionally biased region" description="Polar residues" evidence="1">
    <location>
        <begin position="647"/>
        <end position="659"/>
    </location>
</feature>
<evidence type="ECO:0000259" key="4">
    <source>
        <dbReference type="PROSITE" id="PS50076"/>
    </source>
</evidence>
<dbReference type="InterPro" id="IPR036869">
    <property type="entry name" value="J_dom_sf"/>
</dbReference>
<evidence type="ECO:0000313" key="6">
    <source>
        <dbReference type="WBParaSite" id="L893_g33816.t1"/>
    </source>
</evidence>
<evidence type="ECO:0000256" key="1">
    <source>
        <dbReference type="SAM" id="MobiDB-lite"/>
    </source>
</evidence>
<dbReference type="PROSITE" id="PS50076">
    <property type="entry name" value="DNAJ_2"/>
    <property type="match status" value="1"/>
</dbReference>
<dbReference type="PANTHER" id="PTHR44303">
    <property type="entry name" value="DNAJ HOMOLOG SUBFAMILY C MEMBER 16"/>
    <property type="match status" value="1"/>
</dbReference>
<keyword evidence="3" id="KW-0732">Signal</keyword>
<dbReference type="Gene3D" id="1.10.287.110">
    <property type="entry name" value="DnaJ domain"/>
    <property type="match status" value="1"/>
</dbReference>
<evidence type="ECO:0000256" key="3">
    <source>
        <dbReference type="SAM" id="SignalP"/>
    </source>
</evidence>
<dbReference type="PRINTS" id="PR00625">
    <property type="entry name" value="JDOMAIN"/>
</dbReference>
<dbReference type="CDD" id="cd06257">
    <property type="entry name" value="DnaJ"/>
    <property type="match status" value="1"/>
</dbReference>
<dbReference type="Pfam" id="PF00226">
    <property type="entry name" value="DnaJ"/>
    <property type="match status" value="1"/>
</dbReference>
<sequence length="675" mass="77706">MKFFPLISGLCLVALILAEPDPYKVLGVGRSASIRDIKRAYKTLAKEWHPDKNDSPDAKEKFIAMSNAYELLSDPVRRERYDKFGTVDEEKRRHNYHAYQDFFHGFGGFGGFETENSYFRKDRLTYNTYINSVLEKTYTQPFIILVYSSFSPFAFRQENVWKTAVEDLRPLGYGVGTVNAVYEGNLLDTLRCHSNFALLVVVEGRVLHYRGNLMSMKAHDIRVFARDAIPKTFLSTLSSNDGLIRFVDQWKSSNKISVLMMGPKAQPRVRYLLAAMKYSHFARFAYVHSVEGSSREMKQALGVQCTHCDNMFIFNDYPEGGPVDRITKPTGADMFTVEEILNFIEKNLFLSVPKLSSMHYFDELCPTSGRGAKKLCVMLPVSDSTKDETYEKFMEPLMKSASHEQKANHKDLLVIWRVDHNVMKFTWLKAIVNGEESKFYLMMQDLNKALENILQGNIPMNHHATIHKLIDEYSPSFFTRMSHRAVRIIETVLFNMHKTEVLTALSIIGTMIAIFVFPYLGHLLTRPPTKPHKSNVNADGAEWHPEDPVNEKSMLSKSDLKLKAMSKLIRELRAETYYGLIRLLKPGCRTFVILVDSETKDILLPTFANHMWSLRNNKTFSFAYLMVDKNLPWFRKLLENILPADSTDPNSETDVSQQMYKRLQKPQPLPNNQTF</sequence>
<keyword evidence="2" id="KW-1133">Transmembrane helix</keyword>
<protein>
    <submittedName>
        <fullName evidence="6">J domain-containing protein</fullName>
    </submittedName>
</protein>
<evidence type="ECO:0000256" key="2">
    <source>
        <dbReference type="SAM" id="Phobius"/>
    </source>
</evidence>
<keyword evidence="2" id="KW-0812">Transmembrane</keyword>
<feature type="signal peptide" evidence="3">
    <location>
        <begin position="1"/>
        <end position="18"/>
    </location>
</feature>
<dbReference type="Proteomes" id="UP000095287">
    <property type="component" value="Unplaced"/>
</dbReference>
<dbReference type="PANTHER" id="PTHR44303:SF2">
    <property type="entry name" value="DNAJ HOMOLOG SUBFAMILY C MEMBER 16"/>
    <property type="match status" value="1"/>
</dbReference>
<dbReference type="InterPro" id="IPR052448">
    <property type="entry name" value="DnaJ_C16_autophagy_reg"/>
</dbReference>
<accession>A0A1I8A8S4</accession>
<evidence type="ECO:0000313" key="5">
    <source>
        <dbReference type="Proteomes" id="UP000095287"/>
    </source>
</evidence>
<name>A0A1I8A8S4_9BILA</name>
<keyword evidence="2" id="KW-0472">Membrane</keyword>
<dbReference type="WBParaSite" id="L893_g33816.t1">
    <property type="protein sequence ID" value="L893_g33816.t1"/>
    <property type="gene ID" value="L893_g33816"/>
</dbReference>
<dbReference type="InterPro" id="IPR001623">
    <property type="entry name" value="DnaJ_domain"/>
</dbReference>
<feature type="transmembrane region" description="Helical" evidence="2">
    <location>
        <begin position="501"/>
        <end position="520"/>
    </location>
</feature>
<feature type="domain" description="J" evidence="4">
    <location>
        <begin position="21"/>
        <end position="85"/>
    </location>
</feature>
<dbReference type="SUPFAM" id="SSF46565">
    <property type="entry name" value="Chaperone J-domain"/>
    <property type="match status" value="1"/>
</dbReference>
<feature type="region of interest" description="Disordered" evidence="1">
    <location>
        <begin position="645"/>
        <end position="675"/>
    </location>
</feature>
<dbReference type="PROSITE" id="PS00636">
    <property type="entry name" value="DNAJ_1"/>
    <property type="match status" value="1"/>
</dbReference>